<accession>A0A2A6CTI9</accession>
<reference evidence="2" key="1">
    <citation type="journal article" date="2008" name="Nat. Genet.">
        <title>The Pristionchus pacificus genome provides a unique perspective on nematode lifestyle and parasitism.</title>
        <authorList>
            <person name="Dieterich C."/>
            <person name="Clifton S.W."/>
            <person name="Schuster L.N."/>
            <person name="Chinwalla A."/>
            <person name="Delehaunty K."/>
            <person name="Dinkelacker I."/>
            <person name="Fulton L."/>
            <person name="Fulton R."/>
            <person name="Godfrey J."/>
            <person name="Minx P."/>
            <person name="Mitreva M."/>
            <person name="Roeseler W."/>
            <person name="Tian H."/>
            <person name="Witte H."/>
            <person name="Yang S.P."/>
            <person name="Wilson R.K."/>
            <person name="Sommer R.J."/>
        </authorList>
    </citation>
    <scope>NUCLEOTIDE SEQUENCE [LARGE SCALE GENOMIC DNA]</scope>
    <source>
        <strain evidence="2">PS312</strain>
    </source>
</reference>
<dbReference type="Proteomes" id="UP000005239">
    <property type="component" value="Unassembled WGS sequence"/>
</dbReference>
<reference evidence="1" key="2">
    <citation type="submission" date="2022-06" db="UniProtKB">
        <authorList>
            <consortium name="EnsemblMetazoa"/>
        </authorList>
    </citation>
    <scope>IDENTIFICATION</scope>
    <source>
        <strain evidence="1">PS312</strain>
    </source>
</reference>
<dbReference type="AlphaFoldDB" id="A0A2A6CTI9"/>
<dbReference type="EnsemblMetazoa" id="PPA16171.1">
    <property type="protein sequence ID" value="PPA16171.1"/>
    <property type="gene ID" value="WBGene00105725"/>
</dbReference>
<evidence type="ECO:0000313" key="1">
    <source>
        <dbReference type="EnsemblMetazoa" id="PPA16171.1"/>
    </source>
</evidence>
<sequence>MYWLPLTIVSGPIFIISYAIVLAFGIFYWNIFPRADPEQFLTSRQSLKRKLEVDNSLMAPAAAKRLSVRAQSAMEPRPRSG</sequence>
<organism evidence="1 2">
    <name type="scientific">Pristionchus pacificus</name>
    <name type="common">Parasitic nematode worm</name>
    <dbReference type="NCBI Taxonomy" id="54126"/>
    <lineage>
        <taxon>Eukaryota</taxon>
        <taxon>Metazoa</taxon>
        <taxon>Ecdysozoa</taxon>
        <taxon>Nematoda</taxon>
        <taxon>Chromadorea</taxon>
        <taxon>Rhabditida</taxon>
        <taxon>Rhabditina</taxon>
        <taxon>Diplogasteromorpha</taxon>
        <taxon>Diplogasteroidea</taxon>
        <taxon>Neodiplogasteridae</taxon>
        <taxon>Pristionchus</taxon>
    </lineage>
</organism>
<keyword evidence="2" id="KW-1185">Reference proteome</keyword>
<proteinExistence type="predicted"/>
<protein>
    <submittedName>
        <fullName evidence="1">Uncharacterized protein</fullName>
    </submittedName>
</protein>
<gene>
    <name evidence="1" type="primary">WBGene00105725</name>
</gene>
<evidence type="ECO:0000313" key="2">
    <source>
        <dbReference type="Proteomes" id="UP000005239"/>
    </source>
</evidence>
<name>A0A2A6CTI9_PRIPA</name>
<accession>A0A8R1UCR2</accession>